<dbReference type="KEGG" id="cmk:103181833"/>
<dbReference type="SUPFAM" id="SSF55048">
    <property type="entry name" value="Probable ACP-binding domain of malonyl-CoA ACP transacylase"/>
    <property type="match status" value="1"/>
</dbReference>
<accession>A0A4W3K9J0</accession>
<evidence type="ECO:0000256" key="10">
    <source>
        <dbReference type="ARBA" id="ARBA00023160"/>
    </source>
</evidence>
<evidence type="ECO:0000313" key="18">
    <source>
        <dbReference type="Ensembl" id="ENSCMIP00000048528.1"/>
    </source>
</evidence>
<keyword evidence="6" id="KW-0276">Fatty acid metabolism</keyword>
<evidence type="ECO:0000256" key="9">
    <source>
        <dbReference type="ARBA" id="ARBA00023128"/>
    </source>
</evidence>
<dbReference type="PANTHER" id="PTHR47170">
    <property type="entry name" value="MALONYL-COA ACP TRANSACYLASE, ACP-BINDING"/>
    <property type="match status" value="1"/>
</dbReference>
<keyword evidence="7" id="KW-0809">Transit peptide</keyword>
<reference evidence="18" key="4">
    <citation type="submission" date="2025-08" db="UniProtKB">
        <authorList>
            <consortium name="Ensembl"/>
        </authorList>
    </citation>
    <scope>IDENTIFICATION</scope>
</reference>
<evidence type="ECO:0000256" key="14">
    <source>
        <dbReference type="ARBA" id="ARBA00077751"/>
    </source>
</evidence>
<dbReference type="GO" id="GO:0006633">
    <property type="term" value="P:fatty acid biosynthetic process"/>
    <property type="evidence" value="ECO:0007669"/>
    <property type="project" value="UniProtKB-UniPathway"/>
</dbReference>
<dbReference type="Gene3D" id="3.30.70.250">
    <property type="entry name" value="Malonyl-CoA ACP transacylase, ACP-binding"/>
    <property type="match status" value="1"/>
</dbReference>
<dbReference type="RefSeq" id="XP_007896739.1">
    <property type="nucleotide sequence ID" value="XM_007898548.2"/>
</dbReference>
<sequence>MRFQAVCRLRGFPWRGLCGSPRSAAADRPPDIAAMLETTEETSDSPPRRRPRSRPRASSLFLFPGQGGQFVGMGRGLLKYESVRQMFAAAEKILGYNLMELCLNGPQSELDRTVHCQPAVFLTSLAAVERLNHVNPQAVEMCVGAAGFSVGEFTALVFAGAMEFVEGLHAVKVRAEAMQQASDSIPSGMLSVIGRPEAKYASACREAQEHCRSLGVEDPVCDVANYLFPDGRVFAGHLQALQFLQKNSRKLHFVRTKMLPVSGAFHTRLMAPAVQPLQELLKRMSIEKPLVPVYSNVDAKKYMHNKHIQRLLVKQLVSPVKWEQTMHALYERAQGTDFPDTYEVGPGKQLGTMLRNCNLKAWHFYKHIDVMVENEPQND</sequence>
<comment type="catalytic activity">
    <reaction evidence="11">
        <text>holo-[ACP] + malonyl-CoA = malonyl-[ACP] + CoA</text>
        <dbReference type="Rhea" id="RHEA:41792"/>
        <dbReference type="Rhea" id="RHEA-COMP:9623"/>
        <dbReference type="Rhea" id="RHEA-COMP:9685"/>
        <dbReference type="ChEBI" id="CHEBI:57287"/>
        <dbReference type="ChEBI" id="CHEBI:57384"/>
        <dbReference type="ChEBI" id="CHEBI:64479"/>
        <dbReference type="ChEBI" id="CHEBI:78449"/>
        <dbReference type="EC" id="2.3.1.39"/>
    </reaction>
    <physiologicalReaction direction="left-to-right" evidence="11">
        <dbReference type="Rhea" id="RHEA:41793"/>
    </physiologicalReaction>
</comment>
<dbReference type="Proteomes" id="UP000314986">
    <property type="component" value="Unassembled WGS sequence"/>
</dbReference>
<evidence type="ECO:0000256" key="2">
    <source>
        <dbReference type="ARBA" id="ARBA00005194"/>
    </source>
</evidence>
<proteinExistence type="inferred from homology"/>
<dbReference type="FunCoup" id="A0A4W3K9J0">
    <property type="interactions" value="382"/>
</dbReference>
<evidence type="ECO:0000256" key="12">
    <source>
        <dbReference type="ARBA" id="ARBA00061523"/>
    </source>
</evidence>
<dbReference type="SUPFAM" id="SSF52151">
    <property type="entry name" value="FabD/lysophospholipase-like"/>
    <property type="match status" value="1"/>
</dbReference>
<evidence type="ECO:0000256" key="11">
    <source>
        <dbReference type="ARBA" id="ARBA00048404"/>
    </source>
</evidence>
<evidence type="ECO:0000256" key="15">
    <source>
        <dbReference type="ARBA" id="ARBA00083656"/>
    </source>
</evidence>
<dbReference type="OMA" id="AANYNCP"/>
<dbReference type="STRING" id="7868.ENSCMIP00000048528"/>
<evidence type="ECO:0000256" key="13">
    <source>
        <dbReference type="ARBA" id="ARBA00069490"/>
    </source>
</evidence>
<dbReference type="OrthoDB" id="541883at2759"/>
<keyword evidence="5" id="KW-0808">Transferase</keyword>
<evidence type="ECO:0000256" key="6">
    <source>
        <dbReference type="ARBA" id="ARBA00022832"/>
    </source>
</evidence>
<dbReference type="EC" id="2.3.1.39" evidence="3"/>
<dbReference type="Gene3D" id="3.40.366.10">
    <property type="entry name" value="Malonyl-Coenzyme A Acyl Carrier Protein, domain 2"/>
    <property type="match status" value="1"/>
</dbReference>
<feature type="region of interest" description="Disordered" evidence="16">
    <location>
        <begin position="36"/>
        <end position="58"/>
    </location>
</feature>
<name>A0A4W3K9J0_CALMI</name>
<organism evidence="18 19">
    <name type="scientific">Callorhinchus milii</name>
    <name type="common">Ghost shark</name>
    <dbReference type="NCBI Taxonomy" id="7868"/>
    <lineage>
        <taxon>Eukaryota</taxon>
        <taxon>Metazoa</taxon>
        <taxon>Chordata</taxon>
        <taxon>Craniata</taxon>
        <taxon>Vertebrata</taxon>
        <taxon>Chondrichthyes</taxon>
        <taxon>Holocephali</taxon>
        <taxon>Chimaeriformes</taxon>
        <taxon>Callorhinchidae</taxon>
        <taxon>Callorhinchus</taxon>
    </lineage>
</organism>
<dbReference type="FunFam" id="3.30.70.250:FF:000005">
    <property type="entry name" value="Malonyl-CoA-acyl carrier protein transacylase, mitochondrial"/>
    <property type="match status" value="1"/>
</dbReference>
<dbReference type="SMART" id="SM00827">
    <property type="entry name" value="PKS_AT"/>
    <property type="match status" value="1"/>
</dbReference>
<comment type="similarity">
    <text evidence="12">Belongs to the type II malonyltransferase family.</text>
</comment>
<dbReference type="InterPro" id="IPR016036">
    <property type="entry name" value="Malonyl_transacylase_ACP-bd"/>
</dbReference>
<keyword evidence="9" id="KW-0496">Mitochondrion</keyword>
<dbReference type="InterPro" id="IPR052760">
    <property type="entry name" value="Mitochondrial_malonyltrans"/>
</dbReference>
<keyword evidence="19" id="KW-1185">Reference proteome</keyword>
<comment type="subcellular location">
    <subcellularLocation>
        <location evidence="1">Mitochondrion</location>
    </subcellularLocation>
</comment>
<keyword evidence="8" id="KW-0443">Lipid metabolism</keyword>
<protein>
    <recommendedName>
        <fullName evidence="13">Malonyl-CoA-acyl carrier protein transacylase, mitochondrial</fullName>
        <ecNumber evidence="3">2.3.1.39</ecNumber>
    </recommendedName>
    <alternativeName>
        <fullName evidence="15">Mitochondrial malonyltransferase</fullName>
    </alternativeName>
    <alternativeName>
        <fullName evidence="14">[Acyl-carrier-protein] malonyltransferase</fullName>
    </alternativeName>
</protein>
<dbReference type="InParanoid" id="A0A4W3K9J0"/>
<dbReference type="InterPro" id="IPR016035">
    <property type="entry name" value="Acyl_Trfase/lysoPLipase"/>
</dbReference>
<reference evidence="18" key="5">
    <citation type="submission" date="2025-09" db="UniProtKB">
        <authorList>
            <consortium name="Ensembl"/>
        </authorList>
    </citation>
    <scope>IDENTIFICATION</scope>
</reference>
<dbReference type="UniPathway" id="UPA00094"/>
<evidence type="ECO:0000256" key="7">
    <source>
        <dbReference type="ARBA" id="ARBA00022946"/>
    </source>
</evidence>
<keyword evidence="10" id="KW-0275">Fatty acid biosynthesis</keyword>
<evidence type="ECO:0000256" key="4">
    <source>
        <dbReference type="ARBA" id="ARBA00022516"/>
    </source>
</evidence>
<evidence type="ECO:0000256" key="3">
    <source>
        <dbReference type="ARBA" id="ARBA00013258"/>
    </source>
</evidence>
<dbReference type="InterPro" id="IPR001227">
    <property type="entry name" value="Ac_transferase_dom_sf"/>
</dbReference>
<reference evidence="19" key="2">
    <citation type="journal article" date="2007" name="PLoS Biol.">
        <title>Survey sequencing and comparative analysis of the elephant shark (Callorhinchus milii) genome.</title>
        <authorList>
            <person name="Venkatesh B."/>
            <person name="Kirkness E.F."/>
            <person name="Loh Y.H."/>
            <person name="Halpern A.L."/>
            <person name="Lee A.P."/>
            <person name="Johnson J."/>
            <person name="Dandona N."/>
            <person name="Viswanathan L.D."/>
            <person name="Tay A."/>
            <person name="Venter J.C."/>
            <person name="Strausberg R.L."/>
            <person name="Brenner S."/>
        </authorList>
    </citation>
    <scope>NUCLEOTIDE SEQUENCE [LARGE SCALE GENOMIC DNA]</scope>
</reference>
<dbReference type="GeneID" id="103181833"/>
<evidence type="ECO:0000256" key="16">
    <source>
        <dbReference type="SAM" id="MobiDB-lite"/>
    </source>
</evidence>
<dbReference type="AlphaFoldDB" id="A0A4W3K9J0"/>
<evidence type="ECO:0000256" key="1">
    <source>
        <dbReference type="ARBA" id="ARBA00004173"/>
    </source>
</evidence>
<dbReference type="GO" id="GO:0004314">
    <property type="term" value="F:[acyl-carrier-protein] S-malonyltransferase activity"/>
    <property type="evidence" value="ECO:0007669"/>
    <property type="project" value="UniProtKB-EC"/>
</dbReference>
<dbReference type="GeneTree" id="ENSGT00390000013715"/>
<dbReference type="Ensembl" id="ENSCMIT00000049204.1">
    <property type="protein sequence ID" value="ENSCMIP00000048528.1"/>
    <property type="gene ID" value="ENSCMIG00000019838.1"/>
</dbReference>
<comment type="pathway">
    <text evidence="2">Lipid metabolism; fatty acid biosynthesis.</text>
</comment>
<dbReference type="InterPro" id="IPR014043">
    <property type="entry name" value="Acyl_transferase_dom"/>
</dbReference>
<dbReference type="PANTHER" id="PTHR47170:SF2">
    <property type="entry name" value="MALONYL-COA:ACP TRANSACYLASE (MAT) DOMAIN-CONTAINING PROTEIN"/>
    <property type="match status" value="1"/>
</dbReference>
<feature type="domain" description="Malonyl-CoA:ACP transacylase (MAT)" evidence="17">
    <location>
        <begin position="62"/>
        <end position="364"/>
    </location>
</feature>
<keyword evidence="4" id="KW-0444">Lipid biosynthesis</keyword>
<gene>
    <name evidence="18" type="primary">mcat</name>
</gene>
<reference evidence="19" key="3">
    <citation type="journal article" date="2014" name="Nature">
        <title>Elephant shark genome provides unique insights into gnathostome evolution.</title>
        <authorList>
            <consortium name="International Elephant Shark Genome Sequencing Consortium"/>
            <person name="Venkatesh B."/>
            <person name="Lee A.P."/>
            <person name="Ravi V."/>
            <person name="Maurya A.K."/>
            <person name="Lian M.M."/>
            <person name="Swann J.B."/>
            <person name="Ohta Y."/>
            <person name="Flajnik M.F."/>
            <person name="Sutoh Y."/>
            <person name="Kasahara M."/>
            <person name="Hoon S."/>
            <person name="Gangu V."/>
            <person name="Roy S.W."/>
            <person name="Irimia M."/>
            <person name="Korzh V."/>
            <person name="Kondrychyn I."/>
            <person name="Lim Z.W."/>
            <person name="Tay B.H."/>
            <person name="Tohari S."/>
            <person name="Kong K.W."/>
            <person name="Ho S."/>
            <person name="Lorente-Galdos B."/>
            <person name="Quilez J."/>
            <person name="Marques-Bonet T."/>
            <person name="Raney B.J."/>
            <person name="Ingham P.W."/>
            <person name="Tay A."/>
            <person name="Hillier L.W."/>
            <person name="Minx P."/>
            <person name="Boehm T."/>
            <person name="Wilson R.K."/>
            <person name="Brenner S."/>
            <person name="Warren W.C."/>
        </authorList>
    </citation>
    <scope>NUCLEOTIDE SEQUENCE [LARGE SCALE GENOMIC DNA]</scope>
</reference>
<evidence type="ECO:0000313" key="19">
    <source>
        <dbReference type="Proteomes" id="UP000314986"/>
    </source>
</evidence>
<dbReference type="CTD" id="27349"/>
<evidence type="ECO:0000259" key="17">
    <source>
        <dbReference type="SMART" id="SM00827"/>
    </source>
</evidence>
<reference evidence="19" key="1">
    <citation type="journal article" date="2006" name="Science">
        <title>Ancient noncoding elements conserved in the human genome.</title>
        <authorList>
            <person name="Venkatesh B."/>
            <person name="Kirkness E.F."/>
            <person name="Loh Y.H."/>
            <person name="Halpern A.L."/>
            <person name="Lee A.P."/>
            <person name="Johnson J."/>
            <person name="Dandona N."/>
            <person name="Viswanathan L.D."/>
            <person name="Tay A."/>
            <person name="Venter J.C."/>
            <person name="Strausberg R.L."/>
            <person name="Brenner S."/>
        </authorList>
    </citation>
    <scope>NUCLEOTIDE SEQUENCE [LARGE SCALE GENOMIC DNA]</scope>
</reference>
<evidence type="ECO:0000256" key="8">
    <source>
        <dbReference type="ARBA" id="ARBA00023098"/>
    </source>
</evidence>
<dbReference type="Pfam" id="PF00698">
    <property type="entry name" value="Acyl_transf_1"/>
    <property type="match status" value="1"/>
</dbReference>
<evidence type="ECO:0000256" key="5">
    <source>
        <dbReference type="ARBA" id="ARBA00022679"/>
    </source>
</evidence>
<dbReference type="GO" id="GO:0005739">
    <property type="term" value="C:mitochondrion"/>
    <property type="evidence" value="ECO:0007669"/>
    <property type="project" value="UniProtKB-SubCell"/>
</dbReference>